<dbReference type="EMBL" id="CP107006">
    <property type="protein sequence ID" value="UYQ94271.1"/>
    <property type="molecule type" value="Genomic_DNA"/>
</dbReference>
<dbReference type="Pfam" id="PF08281">
    <property type="entry name" value="Sigma70_r4_2"/>
    <property type="match status" value="1"/>
</dbReference>
<sequence length="213" mass="24621">MERGLSQVTLLFLFWECNLFLRLASLIRTHLNRLTTNLLTDQLVYRCRQGDVRAYRELYDAYSKAMYNICLRMLGNSADAEDVLQEAFVQVFNNIGKIQQEASLSGWIKRIVVNHCLSQLRKKKVYFEEVEEEHVSGEAEVDEVQFALSVTLVKEAIAQLPDGYRTVLNLYLFEDYSHREIGELLGITESTAKTQYMRAKEKVRGIVKQKTVA</sequence>
<dbReference type="SUPFAM" id="SSF88946">
    <property type="entry name" value="Sigma2 domain of RNA polymerase sigma factors"/>
    <property type="match status" value="1"/>
</dbReference>
<evidence type="ECO:0000259" key="5">
    <source>
        <dbReference type="Pfam" id="PF04542"/>
    </source>
</evidence>
<dbReference type="NCBIfam" id="TIGR02937">
    <property type="entry name" value="sigma70-ECF"/>
    <property type="match status" value="1"/>
</dbReference>
<reference evidence="7" key="1">
    <citation type="submission" date="2022-10" db="EMBL/GenBank/DDBJ databases">
        <title>Chitinophaga sp. nov., isolated from soil.</title>
        <authorList>
            <person name="Jeon C.O."/>
        </authorList>
    </citation>
    <scope>NUCLEOTIDE SEQUENCE</scope>
    <source>
        <strain evidence="7">R8</strain>
    </source>
</reference>
<evidence type="ECO:0000256" key="2">
    <source>
        <dbReference type="ARBA" id="ARBA00023015"/>
    </source>
</evidence>
<dbReference type="Gene3D" id="1.10.1740.10">
    <property type="match status" value="1"/>
</dbReference>
<organism evidence="7 8">
    <name type="scientific">Chitinophaga horti</name>
    <dbReference type="NCBI Taxonomy" id="2920382"/>
    <lineage>
        <taxon>Bacteria</taxon>
        <taxon>Pseudomonadati</taxon>
        <taxon>Bacteroidota</taxon>
        <taxon>Chitinophagia</taxon>
        <taxon>Chitinophagales</taxon>
        <taxon>Chitinophagaceae</taxon>
        <taxon>Chitinophaga</taxon>
    </lineage>
</organism>
<accession>A0ABY6J7K9</accession>
<dbReference type="InterPro" id="IPR013249">
    <property type="entry name" value="RNA_pol_sigma70_r4_t2"/>
</dbReference>
<dbReference type="Pfam" id="PF04542">
    <property type="entry name" value="Sigma70_r2"/>
    <property type="match status" value="1"/>
</dbReference>
<dbReference type="Gene3D" id="1.10.10.10">
    <property type="entry name" value="Winged helix-like DNA-binding domain superfamily/Winged helix DNA-binding domain"/>
    <property type="match status" value="1"/>
</dbReference>
<feature type="domain" description="RNA polymerase sigma-70 region 2" evidence="5">
    <location>
        <begin position="58"/>
        <end position="124"/>
    </location>
</feature>
<keyword evidence="8" id="KW-1185">Reference proteome</keyword>
<dbReference type="InterPro" id="IPR007627">
    <property type="entry name" value="RNA_pol_sigma70_r2"/>
</dbReference>
<keyword evidence="4" id="KW-0804">Transcription</keyword>
<evidence type="ECO:0000256" key="3">
    <source>
        <dbReference type="ARBA" id="ARBA00023082"/>
    </source>
</evidence>
<keyword evidence="3" id="KW-0731">Sigma factor</keyword>
<dbReference type="InterPro" id="IPR039425">
    <property type="entry name" value="RNA_pol_sigma-70-like"/>
</dbReference>
<evidence type="ECO:0000256" key="4">
    <source>
        <dbReference type="ARBA" id="ARBA00023163"/>
    </source>
</evidence>
<gene>
    <name evidence="7" type="ORF">MKQ68_04090</name>
</gene>
<protein>
    <submittedName>
        <fullName evidence="7">Sigma-70 family RNA polymerase sigma factor</fullName>
    </submittedName>
</protein>
<dbReference type="InterPro" id="IPR013325">
    <property type="entry name" value="RNA_pol_sigma_r2"/>
</dbReference>
<dbReference type="InterPro" id="IPR036388">
    <property type="entry name" value="WH-like_DNA-bd_sf"/>
</dbReference>
<evidence type="ECO:0000256" key="1">
    <source>
        <dbReference type="ARBA" id="ARBA00010641"/>
    </source>
</evidence>
<name>A0ABY6J7K9_9BACT</name>
<keyword evidence="2" id="KW-0805">Transcription regulation</keyword>
<dbReference type="InterPro" id="IPR014284">
    <property type="entry name" value="RNA_pol_sigma-70_dom"/>
</dbReference>
<dbReference type="PANTHER" id="PTHR43133:SF46">
    <property type="entry name" value="RNA POLYMERASE SIGMA-70 FACTOR ECF SUBFAMILY"/>
    <property type="match status" value="1"/>
</dbReference>
<dbReference type="RefSeq" id="WP_264282194.1">
    <property type="nucleotide sequence ID" value="NZ_CP107006.1"/>
</dbReference>
<comment type="similarity">
    <text evidence="1">Belongs to the sigma-70 factor family. ECF subfamily.</text>
</comment>
<evidence type="ECO:0000313" key="8">
    <source>
        <dbReference type="Proteomes" id="UP001162741"/>
    </source>
</evidence>
<proteinExistence type="inferred from homology"/>
<dbReference type="InterPro" id="IPR013324">
    <property type="entry name" value="RNA_pol_sigma_r3/r4-like"/>
</dbReference>
<dbReference type="CDD" id="cd06171">
    <property type="entry name" value="Sigma70_r4"/>
    <property type="match status" value="1"/>
</dbReference>
<evidence type="ECO:0000313" key="7">
    <source>
        <dbReference type="EMBL" id="UYQ94271.1"/>
    </source>
</evidence>
<dbReference type="SUPFAM" id="SSF88659">
    <property type="entry name" value="Sigma3 and sigma4 domains of RNA polymerase sigma factors"/>
    <property type="match status" value="1"/>
</dbReference>
<evidence type="ECO:0000259" key="6">
    <source>
        <dbReference type="Pfam" id="PF08281"/>
    </source>
</evidence>
<dbReference type="PANTHER" id="PTHR43133">
    <property type="entry name" value="RNA POLYMERASE ECF-TYPE SIGMA FACTO"/>
    <property type="match status" value="1"/>
</dbReference>
<feature type="domain" description="RNA polymerase sigma factor 70 region 4 type 2" evidence="6">
    <location>
        <begin position="153"/>
        <end position="202"/>
    </location>
</feature>
<dbReference type="Proteomes" id="UP001162741">
    <property type="component" value="Chromosome"/>
</dbReference>